<feature type="compositionally biased region" description="Basic residues" evidence="1">
    <location>
        <begin position="442"/>
        <end position="454"/>
    </location>
</feature>
<feature type="compositionally biased region" description="Low complexity" evidence="1">
    <location>
        <begin position="203"/>
        <end position="218"/>
    </location>
</feature>
<protein>
    <submittedName>
        <fullName evidence="3">Uncharacterized protein</fullName>
    </submittedName>
</protein>
<evidence type="ECO:0000256" key="2">
    <source>
        <dbReference type="SAM" id="SignalP"/>
    </source>
</evidence>
<feature type="region of interest" description="Disordered" evidence="1">
    <location>
        <begin position="203"/>
        <end position="226"/>
    </location>
</feature>
<evidence type="ECO:0000313" key="4">
    <source>
        <dbReference type="Proteomes" id="UP001456524"/>
    </source>
</evidence>
<accession>A0ABR1XZF3</accession>
<organism evidence="3 4">
    <name type="scientific">Phyllosticta citrichinensis</name>
    <dbReference type="NCBI Taxonomy" id="1130410"/>
    <lineage>
        <taxon>Eukaryota</taxon>
        <taxon>Fungi</taxon>
        <taxon>Dikarya</taxon>
        <taxon>Ascomycota</taxon>
        <taxon>Pezizomycotina</taxon>
        <taxon>Dothideomycetes</taxon>
        <taxon>Dothideomycetes incertae sedis</taxon>
        <taxon>Botryosphaeriales</taxon>
        <taxon>Phyllostictaceae</taxon>
        <taxon>Phyllosticta</taxon>
    </lineage>
</organism>
<feature type="compositionally biased region" description="Low complexity" evidence="1">
    <location>
        <begin position="334"/>
        <end position="357"/>
    </location>
</feature>
<dbReference type="EMBL" id="JBBWUH010000003">
    <property type="protein sequence ID" value="KAK8173493.1"/>
    <property type="molecule type" value="Genomic_DNA"/>
</dbReference>
<feature type="signal peptide" evidence="2">
    <location>
        <begin position="1"/>
        <end position="17"/>
    </location>
</feature>
<feature type="region of interest" description="Disordered" evidence="1">
    <location>
        <begin position="293"/>
        <end position="357"/>
    </location>
</feature>
<feature type="region of interest" description="Disordered" evidence="1">
    <location>
        <begin position="388"/>
        <end position="454"/>
    </location>
</feature>
<feature type="compositionally biased region" description="Polar residues" evidence="1">
    <location>
        <begin position="388"/>
        <end position="408"/>
    </location>
</feature>
<gene>
    <name evidence="3" type="ORF">IWX90DRAFT_412910</name>
</gene>
<comment type="caution">
    <text evidence="3">The sequence shown here is derived from an EMBL/GenBank/DDBJ whole genome shotgun (WGS) entry which is preliminary data.</text>
</comment>
<keyword evidence="2" id="KW-0732">Signal</keyword>
<evidence type="ECO:0000313" key="3">
    <source>
        <dbReference type="EMBL" id="KAK8173493.1"/>
    </source>
</evidence>
<dbReference type="Proteomes" id="UP001456524">
    <property type="component" value="Unassembled WGS sequence"/>
</dbReference>
<name>A0ABR1XZF3_9PEZI</name>
<feature type="chain" id="PRO_5045795057" evidence="2">
    <location>
        <begin position="18"/>
        <end position="454"/>
    </location>
</feature>
<evidence type="ECO:0000256" key="1">
    <source>
        <dbReference type="SAM" id="MobiDB-lite"/>
    </source>
</evidence>
<feature type="compositionally biased region" description="Low complexity" evidence="1">
    <location>
        <begin position="293"/>
        <end position="302"/>
    </location>
</feature>
<sequence length="454" mass="46669">MLSLKLSLATVLATASAVSLDNLQTDATLHDYMVYQSGVADSNPPWCEVPYSSLDLSSVTAYGGVTKNTCGSCIQVCGSVGCKHLLVIDQCSRPDGQLDISTGAGQQVCGATTGHCQVSVKSAGAQNCAHIWDGRMFYDYTPLYGGFSELKKYVDGKGGAAGAAAASSAPASSSVETSAPAPTSFVLPTSSVVPPTTSSVVLSSSPAPVESSSPAPVFTPSTTASTPLQVETTPAVVSSTPVYTPPVIVPPFPFKNSTSPAPSLPSATVAAQGTGNVCPFRVTKTVTPTTTFFVTASSTPTPIASPPTEEPEEEVEPQSNQEPESAPAPEEVQGTEPGQEQQQQQQQQPQSSSPELTTTNTLRATQTLQFFTTLTTRVVAVQSVTAPTAPTGVPLSTSTPGRQAFQGQGWNSTSSGAGSGSGHERRSEHLRGHLARGGSVRRGIHGHAHGHGGL</sequence>
<keyword evidence="4" id="KW-1185">Reference proteome</keyword>
<feature type="compositionally biased region" description="Basic and acidic residues" evidence="1">
    <location>
        <begin position="422"/>
        <end position="431"/>
    </location>
</feature>
<proteinExistence type="predicted"/>
<reference evidence="3 4" key="1">
    <citation type="journal article" date="2022" name="G3 (Bethesda)">
        <title>Enemy or ally: a genomic approach to elucidate the lifestyle of Phyllosticta citrichinaensis.</title>
        <authorList>
            <person name="Buijs V.A."/>
            <person name="Groenewald J.Z."/>
            <person name="Haridas S."/>
            <person name="LaButti K.M."/>
            <person name="Lipzen A."/>
            <person name="Martin F.M."/>
            <person name="Barry K."/>
            <person name="Grigoriev I.V."/>
            <person name="Crous P.W."/>
            <person name="Seidl M.F."/>
        </authorList>
    </citation>
    <scope>NUCLEOTIDE SEQUENCE [LARGE SCALE GENOMIC DNA]</scope>
    <source>
        <strain evidence="3 4">CBS 129764</strain>
    </source>
</reference>